<dbReference type="Gene3D" id="3.20.10.10">
    <property type="entry name" value="D-amino Acid Aminotransferase, subunit A, domain 2"/>
    <property type="match status" value="1"/>
</dbReference>
<dbReference type="Proteomes" id="UP001375370">
    <property type="component" value="Chromosome"/>
</dbReference>
<dbReference type="PANTHER" id="PTHR42743:SF11">
    <property type="entry name" value="AMINODEOXYCHORISMATE LYASE"/>
    <property type="match status" value="1"/>
</dbReference>
<dbReference type="InterPro" id="IPR043131">
    <property type="entry name" value="BCAT-like_N"/>
</dbReference>
<dbReference type="RefSeq" id="WP_338736883.1">
    <property type="nucleotide sequence ID" value="NZ_CP146612.1"/>
</dbReference>
<name>A0ABZ2J8P1_9CHLR</name>
<keyword evidence="2" id="KW-0032">Aminotransferase</keyword>
<dbReference type="InterPro" id="IPR036038">
    <property type="entry name" value="Aminotransferase-like"/>
</dbReference>
<keyword evidence="3" id="KW-1185">Reference proteome</keyword>
<proteinExistence type="inferred from homology"/>
<organism evidence="2 3">
    <name type="scientific">Candidatus Dehalogenimonas loeffleri</name>
    <dbReference type="NCBI Taxonomy" id="3127115"/>
    <lineage>
        <taxon>Bacteria</taxon>
        <taxon>Bacillati</taxon>
        <taxon>Chloroflexota</taxon>
        <taxon>Dehalococcoidia</taxon>
        <taxon>Dehalococcoidales</taxon>
        <taxon>Dehalococcoidaceae</taxon>
        <taxon>Dehalogenimonas</taxon>
    </lineage>
</organism>
<evidence type="ECO:0000313" key="2">
    <source>
        <dbReference type="EMBL" id="WWX24765.1"/>
    </source>
</evidence>
<reference evidence="2 3" key="1">
    <citation type="submission" date="2024-03" db="EMBL/GenBank/DDBJ databases">
        <title>A Dehalogenimonas Isolated from Estuarine Sediments Dihaloeliminates Chlorinated Alkanes.</title>
        <authorList>
            <person name="Yang Y."/>
            <person name="Wang H."/>
        </authorList>
    </citation>
    <scope>NUCLEOTIDE SEQUENCE [LARGE SCALE GENOMIC DNA]</scope>
    <source>
        <strain evidence="2 3">W</strain>
    </source>
</reference>
<evidence type="ECO:0000313" key="3">
    <source>
        <dbReference type="Proteomes" id="UP001375370"/>
    </source>
</evidence>
<dbReference type="SUPFAM" id="SSF56752">
    <property type="entry name" value="D-aminoacid aminotransferase-like PLP-dependent enzymes"/>
    <property type="match status" value="1"/>
</dbReference>
<protein>
    <submittedName>
        <fullName evidence="2">Aminotransferase class IV</fullName>
    </submittedName>
</protein>
<dbReference type="GO" id="GO:0008483">
    <property type="term" value="F:transaminase activity"/>
    <property type="evidence" value="ECO:0007669"/>
    <property type="project" value="UniProtKB-KW"/>
</dbReference>
<dbReference type="Gene3D" id="3.30.470.10">
    <property type="match status" value="1"/>
</dbReference>
<dbReference type="InterPro" id="IPR001544">
    <property type="entry name" value="Aminotrans_IV"/>
</dbReference>
<evidence type="ECO:0000256" key="1">
    <source>
        <dbReference type="ARBA" id="ARBA00009320"/>
    </source>
</evidence>
<dbReference type="InterPro" id="IPR050571">
    <property type="entry name" value="Class-IV_PLP-Dep_Aminotrnsfr"/>
</dbReference>
<dbReference type="EMBL" id="CP146612">
    <property type="protein sequence ID" value="WWX24765.1"/>
    <property type="molecule type" value="Genomic_DNA"/>
</dbReference>
<dbReference type="InterPro" id="IPR043132">
    <property type="entry name" value="BCAT-like_C"/>
</dbReference>
<accession>A0ABZ2J8P1</accession>
<dbReference type="PANTHER" id="PTHR42743">
    <property type="entry name" value="AMINO-ACID AMINOTRANSFERASE"/>
    <property type="match status" value="1"/>
</dbReference>
<gene>
    <name evidence="2" type="ORF">V8247_05725</name>
</gene>
<comment type="similarity">
    <text evidence="1">Belongs to the class-IV pyridoxal-phosphate-dependent aminotransferase family.</text>
</comment>
<dbReference type="Pfam" id="PF01063">
    <property type="entry name" value="Aminotran_4"/>
    <property type="match status" value="1"/>
</dbReference>
<dbReference type="CDD" id="cd00449">
    <property type="entry name" value="PLPDE_IV"/>
    <property type="match status" value="1"/>
</dbReference>
<keyword evidence="2" id="KW-0808">Transferase</keyword>
<sequence>MPDAAWTNGIISPLSEATVGINDAGFRQGYGVFETLRGYNGRVFRLESHLERMQAGAAYLRIAVDMTTVKNAVGQTLQASGLTTARVRPVITAGYGGRMTVSVTVETYQPPSEADYQNGLRATVVAIRRYSKSPIYRYKTLNQIENTLAAAEANRQGADEAILLNENGEVAETNRGNIFLVKDRVLRTPDPEAGILPGITRVTILEIARTLGIRTIEGRITLEDLTNADEVFITSSLIEVMPLTSIGGTVVTNGRAGTITAELHRAYRSTVSASLT</sequence>